<protein>
    <submittedName>
        <fullName evidence="1">Phage tail protein</fullName>
    </submittedName>
</protein>
<comment type="caution">
    <text evidence="1">The sequence shown here is derived from an EMBL/GenBank/DDBJ whole genome shotgun (WGS) entry which is preliminary data.</text>
</comment>
<dbReference type="Pfam" id="PF18906">
    <property type="entry name" value="Phage_tube_2"/>
    <property type="match status" value="1"/>
</dbReference>
<reference evidence="1 2" key="1">
    <citation type="journal article" date="2016" name="Front. Microbiol.">
        <title>Genomic Resource of Rice Seed Associated Bacteria.</title>
        <authorList>
            <person name="Midha S."/>
            <person name="Bansal K."/>
            <person name="Sharma S."/>
            <person name="Kumar N."/>
            <person name="Patil P.P."/>
            <person name="Chaudhry V."/>
            <person name="Patil P.B."/>
        </authorList>
    </citation>
    <scope>NUCLEOTIDE SEQUENCE [LARGE SCALE GENOMIC DNA]</scope>
    <source>
        <strain evidence="1 2">NS365</strain>
    </source>
</reference>
<keyword evidence="2" id="KW-1185">Reference proteome</keyword>
<dbReference type="EMBL" id="LDQA01000010">
    <property type="protein sequence ID" value="KTR07486.1"/>
    <property type="molecule type" value="Genomic_DNA"/>
</dbReference>
<sequence length="309" mass="32783">MAFADSSEVRVAYVPEAAYGVTPATPSFKQLRLTGGGLSTNKTTGVSNERRPDRNVSGVFETGQDVTGDLPFELTYGSFDDIFAAALFGDWSANKLKNGKVRKSFTFEETIELGVTDAYSRFTGVMVNSLSLSISARAEVTGTFSLMGQKEALDNAPVTGATYADPATTPILTASANIANFQVTGLDAGAKVRSISLQIANNLRTRPVVGSKFSEEFGAGRCEVSGTVELYFSSNALYQKVLDHGSGSLSFEIGIASGEKYRFTLPKLIFGNGPPQKGGNDADVMISLQVQAVFDPVTACSVMLERAIA</sequence>
<accession>A0A175RUY6</accession>
<dbReference type="AlphaFoldDB" id="A0A175RUY6"/>
<evidence type="ECO:0000313" key="2">
    <source>
        <dbReference type="Proteomes" id="UP000078529"/>
    </source>
</evidence>
<evidence type="ECO:0000313" key="1">
    <source>
        <dbReference type="EMBL" id="KTR07486.1"/>
    </source>
</evidence>
<dbReference type="InterPro" id="IPR044000">
    <property type="entry name" value="Phage_tube_2"/>
</dbReference>
<proteinExistence type="predicted"/>
<organism evidence="1 2">
    <name type="scientific">Aureimonas ureilytica</name>
    <dbReference type="NCBI Taxonomy" id="401562"/>
    <lineage>
        <taxon>Bacteria</taxon>
        <taxon>Pseudomonadati</taxon>
        <taxon>Pseudomonadota</taxon>
        <taxon>Alphaproteobacteria</taxon>
        <taxon>Hyphomicrobiales</taxon>
        <taxon>Aurantimonadaceae</taxon>
        <taxon>Aureimonas</taxon>
    </lineage>
</organism>
<dbReference type="RefSeq" id="WP_058599015.1">
    <property type="nucleotide sequence ID" value="NZ_LDQA01000010.1"/>
</dbReference>
<dbReference type="Proteomes" id="UP000078529">
    <property type="component" value="Unassembled WGS sequence"/>
</dbReference>
<name>A0A175RUY6_9HYPH</name>
<dbReference type="PATRIC" id="fig|401562.4.peg.346"/>
<gene>
    <name evidence="1" type="ORF">NS365_04155</name>
</gene>